<dbReference type="Pfam" id="PF03372">
    <property type="entry name" value="Exo_endo_phos"/>
    <property type="match status" value="1"/>
</dbReference>
<dbReference type="Proteomes" id="UP000298179">
    <property type="component" value="Unassembled WGS sequence"/>
</dbReference>
<sequence length="247" mass="27303">MLRVASYNIRKSVGTDWRRRPLEILAVLNEIDADVVALQEVDRRFGTRTSSLPQQAIRDTTRYVPVALDTRPGGLGWHGNAVLVREGIEAERADCLTLPALEPRGAAVVDLVIGKARLRVVAMHLGLLGLWRRRQTAAILSHVARMEPGLPTVMMGDLNEWNPEGRCFGLFGRDHQVVMPGRSFPSRMPLGALDRFILSPDVDLVETKVHVSNRSRNASDHLPVYADVAFSGSEAAGRHIRPLVSRA</sequence>
<dbReference type="GO" id="GO:0006506">
    <property type="term" value="P:GPI anchor biosynthetic process"/>
    <property type="evidence" value="ECO:0007669"/>
    <property type="project" value="TreeGrafter"/>
</dbReference>
<keyword evidence="2" id="KW-0540">Nuclease</keyword>
<dbReference type="InterPro" id="IPR005135">
    <property type="entry name" value="Endo/exonuclease/phosphatase"/>
</dbReference>
<proteinExistence type="predicted"/>
<name>A0A4Y8RUL5_9HYPH</name>
<organism evidence="2 3">
    <name type="scientific">Jiella endophytica</name>
    <dbReference type="NCBI Taxonomy" id="2558362"/>
    <lineage>
        <taxon>Bacteria</taxon>
        <taxon>Pseudomonadati</taxon>
        <taxon>Pseudomonadota</taxon>
        <taxon>Alphaproteobacteria</taxon>
        <taxon>Hyphomicrobiales</taxon>
        <taxon>Aurantimonadaceae</taxon>
        <taxon>Jiella</taxon>
    </lineage>
</organism>
<dbReference type="InterPro" id="IPR051916">
    <property type="entry name" value="GPI-anchor_lipid_remodeler"/>
</dbReference>
<dbReference type="AlphaFoldDB" id="A0A4Y8RUL5"/>
<evidence type="ECO:0000313" key="3">
    <source>
        <dbReference type="Proteomes" id="UP000298179"/>
    </source>
</evidence>
<gene>
    <name evidence="2" type="ORF">E3C22_03060</name>
</gene>
<reference evidence="2 3" key="1">
    <citation type="submission" date="2019-03" db="EMBL/GenBank/DDBJ databases">
        <title>Jiella endophytica sp. nov., a novel endophytic bacterium isolated from root of Ficus microcarpa Linn. f.</title>
        <authorList>
            <person name="Tuo L."/>
        </authorList>
    </citation>
    <scope>NUCLEOTIDE SEQUENCE [LARGE SCALE GENOMIC DNA]</scope>
    <source>
        <strain evidence="2 3">CBS5Q-3</strain>
    </source>
</reference>
<dbReference type="SUPFAM" id="SSF56219">
    <property type="entry name" value="DNase I-like"/>
    <property type="match status" value="1"/>
</dbReference>
<evidence type="ECO:0000259" key="1">
    <source>
        <dbReference type="Pfam" id="PF03372"/>
    </source>
</evidence>
<evidence type="ECO:0000313" key="2">
    <source>
        <dbReference type="EMBL" id="TFF27452.1"/>
    </source>
</evidence>
<dbReference type="PANTHER" id="PTHR14859">
    <property type="entry name" value="CALCOFLUOR WHITE HYPERSENSITIVE PROTEIN PRECURSOR"/>
    <property type="match status" value="1"/>
</dbReference>
<dbReference type="InterPro" id="IPR036691">
    <property type="entry name" value="Endo/exonu/phosph_ase_sf"/>
</dbReference>
<comment type="caution">
    <text evidence="2">The sequence shown here is derived from an EMBL/GenBank/DDBJ whole genome shotgun (WGS) entry which is preliminary data.</text>
</comment>
<dbReference type="Gene3D" id="3.60.10.10">
    <property type="entry name" value="Endonuclease/exonuclease/phosphatase"/>
    <property type="match status" value="1"/>
</dbReference>
<dbReference type="EMBL" id="SOZD01000001">
    <property type="protein sequence ID" value="TFF27452.1"/>
    <property type="molecule type" value="Genomic_DNA"/>
</dbReference>
<dbReference type="OrthoDB" id="9813425at2"/>
<keyword evidence="3" id="KW-1185">Reference proteome</keyword>
<keyword evidence="2" id="KW-0378">Hydrolase</keyword>
<dbReference type="PANTHER" id="PTHR14859:SF15">
    <property type="entry name" value="ENDONUCLEASE_EXONUCLEASE_PHOSPHATASE DOMAIN-CONTAINING PROTEIN"/>
    <property type="match status" value="1"/>
</dbReference>
<protein>
    <submittedName>
        <fullName evidence="2">Endonuclease</fullName>
    </submittedName>
</protein>
<feature type="domain" description="Endonuclease/exonuclease/phosphatase" evidence="1">
    <location>
        <begin position="5"/>
        <end position="221"/>
    </location>
</feature>
<dbReference type="RefSeq" id="WP_134760075.1">
    <property type="nucleotide sequence ID" value="NZ_SOZD01000001.1"/>
</dbReference>
<dbReference type="GO" id="GO:0004519">
    <property type="term" value="F:endonuclease activity"/>
    <property type="evidence" value="ECO:0007669"/>
    <property type="project" value="UniProtKB-KW"/>
</dbReference>
<keyword evidence="2" id="KW-0255">Endonuclease</keyword>
<accession>A0A4Y8RUL5</accession>
<dbReference type="GO" id="GO:0016020">
    <property type="term" value="C:membrane"/>
    <property type="evidence" value="ECO:0007669"/>
    <property type="project" value="GOC"/>
</dbReference>